<gene>
    <name evidence="3" type="ORF">CEE37_02050</name>
</gene>
<name>A0A532V5M6_UNCL8</name>
<dbReference type="InterPro" id="IPR011766">
    <property type="entry name" value="TPP_enzyme_TPP-bd"/>
</dbReference>
<dbReference type="AlphaFoldDB" id="A0A532V5M6"/>
<dbReference type="InterPro" id="IPR029061">
    <property type="entry name" value="THDP-binding"/>
</dbReference>
<dbReference type="EMBL" id="NJBN01000001">
    <property type="protein sequence ID" value="TKJ42490.1"/>
    <property type="molecule type" value="Genomic_DNA"/>
</dbReference>
<protein>
    <submittedName>
        <fullName evidence="3">2-oxoacid:ferredoxin oxidoreductase subunit beta</fullName>
    </submittedName>
</protein>
<proteinExistence type="predicted"/>
<evidence type="ECO:0000313" key="3">
    <source>
        <dbReference type="EMBL" id="TKJ42490.1"/>
    </source>
</evidence>
<sequence>MPKAAVDYLYYLRAEKLPHMWCPGCGIGIVVKSMIGAIDSLGWDKNDIAVISGIGCTSRAPGYMDMNTLHTTHGRALSFATGVKMAAPDKHIIVISGDGDATAIGGNHFIHACRRNIDITLIINNNNIYGMTGGQFSPTTPYGARAATTPHGNIDPAFDLVELAKGAGATYVARGAVDNARMMEKYFKDGMEHHGFSVIEILSNCHTQYGRRNKMADAITMIDWISDQVVSNKKAAKMSPEELEGKIITGEMYHNTELAEYTDEYAKLIERVQAKAALKA</sequence>
<dbReference type="GO" id="GO:0016625">
    <property type="term" value="F:oxidoreductase activity, acting on the aldehyde or oxo group of donors, iron-sulfur protein as acceptor"/>
    <property type="evidence" value="ECO:0007669"/>
    <property type="project" value="UniProtKB-ARBA"/>
</dbReference>
<comment type="caution">
    <text evidence="3">The sequence shown here is derived from an EMBL/GenBank/DDBJ whole genome shotgun (WGS) entry which is preliminary data.</text>
</comment>
<evidence type="ECO:0000256" key="1">
    <source>
        <dbReference type="ARBA" id="ARBA00023002"/>
    </source>
</evidence>
<dbReference type="Gene3D" id="3.40.50.970">
    <property type="match status" value="1"/>
</dbReference>
<dbReference type="InterPro" id="IPR051457">
    <property type="entry name" value="2-oxoacid:Fd_oxidoreductase"/>
</dbReference>
<dbReference type="PANTHER" id="PTHR48084">
    <property type="entry name" value="2-OXOGLUTARATE OXIDOREDUCTASE SUBUNIT KORB-RELATED"/>
    <property type="match status" value="1"/>
</dbReference>
<reference evidence="3 4" key="1">
    <citation type="submission" date="2017-06" db="EMBL/GenBank/DDBJ databases">
        <title>Novel microbial phyla capable of carbon fixation and sulfur reduction in deep-sea sediments.</title>
        <authorList>
            <person name="Huang J."/>
            <person name="Baker B."/>
            <person name="Wang Y."/>
        </authorList>
    </citation>
    <scope>NUCLEOTIDE SEQUENCE [LARGE SCALE GENOMIC DNA]</scope>
    <source>
        <strain evidence="3">B3_LCP</strain>
    </source>
</reference>
<dbReference type="Proteomes" id="UP000319619">
    <property type="component" value="Unassembled WGS sequence"/>
</dbReference>
<dbReference type="CDD" id="cd03375">
    <property type="entry name" value="TPP_OGFOR"/>
    <property type="match status" value="1"/>
</dbReference>
<dbReference type="NCBIfam" id="NF007207">
    <property type="entry name" value="PRK09628.1"/>
    <property type="match status" value="1"/>
</dbReference>
<organism evidence="3 4">
    <name type="scientific">candidate division LCP-89 bacterium B3_LCP</name>
    <dbReference type="NCBI Taxonomy" id="2012998"/>
    <lineage>
        <taxon>Bacteria</taxon>
        <taxon>Pseudomonadati</taxon>
        <taxon>Bacteria division LCP-89</taxon>
    </lineage>
</organism>
<dbReference type="Pfam" id="PF02775">
    <property type="entry name" value="TPP_enzyme_C"/>
    <property type="match status" value="1"/>
</dbReference>
<keyword evidence="1" id="KW-0560">Oxidoreductase</keyword>
<dbReference type="PANTHER" id="PTHR48084:SF1">
    <property type="entry name" value="2-OXOGLUTARATE SYNTHASE SUBUNIT KORB"/>
    <property type="match status" value="1"/>
</dbReference>
<dbReference type="SUPFAM" id="SSF52518">
    <property type="entry name" value="Thiamin diphosphate-binding fold (THDP-binding)"/>
    <property type="match status" value="1"/>
</dbReference>
<evidence type="ECO:0000313" key="4">
    <source>
        <dbReference type="Proteomes" id="UP000319619"/>
    </source>
</evidence>
<accession>A0A532V5M6</accession>
<feature type="domain" description="Thiamine pyrophosphate enzyme TPP-binding" evidence="2">
    <location>
        <begin position="54"/>
        <end position="201"/>
    </location>
</feature>
<dbReference type="GO" id="GO:0030976">
    <property type="term" value="F:thiamine pyrophosphate binding"/>
    <property type="evidence" value="ECO:0007669"/>
    <property type="project" value="InterPro"/>
</dbReference>
<evidence type="ECO:0000259" key="2">
    <source>
        <dbReference type="Pfam" id="PF02775"/>
    </source>
</evidence>
<dbReference type="GO" id="GO:0044281">
    <property type="term" value="P:small molecule metabolic process"/>
    <property type="evidence" value="ECO:0007669"/>
    <property type="project" value="UniProtKB-ARBA"/>
</dbReference>
<dbReference type="GO" id="GO:0045333">
    <property type="term" value="P:cellular respiration"/>
    <property type="evidence" value="ECO:0007669"/>
    <property type="project" value="UniProtKB-ARBA"/>
</dbReference>